<proteinExistence type="predicted"/>
<comment type="caution">
    <text evidence="1">The sequence shown here is derived from an EMBL/GenBank/DDBJ whole genome shotgun (WGS) entry which is preliminary data.</text>
</comment>
<organism evidence="1 2">
    <name type="scientific">Trinickia dinghuensis</name>
    <dbReference type="NCBI Taxonomy" id="2291023"/>
    <lineage>
        <taxon>Bacteria</taxon>
        <taxon>Pseudomonadati</taxon>
        <taxon>Pseudomonadota</taxon>
        <taxon>Betaproteobacteria</taxon>
        <taxon>Burkholderiales</taxon>
        <taxon>Burkholderiaceae</taxon>
        <taxon>Trinickia</taxon>
    </lineage>
</organism>
<sequence>MKLRIAIVVLGGSIFAGLTGLAWALPAATASVCPSCYGFERAAPQVYVEKGLASEQAEAIVKFVDEGRQRVRKFWGPRQASPRILVCSDSACFERLGGGRRRGMSIFDFVAVLSPRGSDPVIAAHELSMIELNKRVGLLGFAREAIPVWFNEGIAMYASDDLRYLGPEGAGDRCLIAPSAPLPSGLFDWGRHALTDQHLYAKAACATSRWITAHGGPGSAVEVVSKVGAGVPFDEAVR</sequence>
<evidence type="ECO:0000313" key="1">
    <source>
        <dbReference type="EMBL" id="RDV00560.1"/>
    </source>
</evidence>
<reference evidence="1 2" key="1">
    <citation type="submission" date="2018-08" db="EMBL/GenBank/DDBJ databases">
        <title>Paraburkholderia sp. DHOM06 isolated from forest soil.</title>
        <authorList>
            <person name="Gao Z.-H."/>
            <person name="Qiu L.-H."/>
        </authorList>
    </citation>
    <scope>NUCLEOTIDE SEQUENCE [LARGE SCALE GENOMIC DNA]</scope>
    <source>
        <strain evidence="1 2">DHOM06</strain>
    </source>
</reference>
<evidence type="ECO:0000313" key="2">
    <source>
        <dbReference type="Proteomes" id="UP000256838"/>
    </source>
</evidence>
<name>A0A3D8K5Q9_9BURK</name>
<accession>A0A3D8K5Q9</accession>
<dbReference type="AlphaFoldDB" id="A0A3D8K5Q9"/>
<dbReference type="EMBL" id="QRGA01000001">
    <property type="protein sequence ID" value="RDV00560.1"/>
    <property type="molecule type" value="Genomic_DNA"/>
</dbReference>
<protein>
    <submittedName>
        <fullName evidence="1">Uncharacterized protein</fullName>
    </submittedName>
</protein>
<keyword evidence="2" id="KW-1185">Reference proteome</keyword>
<gene>
    <name evidence="1" type="ORF">DWV00_01945</name>
</gene>
<dbReference type="Proteomes" id="UP000256838">
    <property type="component" value="Unassembled WGS sequence"/>
</dbReference>